<name>A0A8D9G589_BRACM</name>
<evidence type="ECO:0000313" key="1">
    <source>
        <dbReference type="EMBL" id="CAG7868501.1"/>
    </source>
</evidence>
<dbReference type="Proteomes" id="UP000694005">
    <property type="component" value="Chromosome A06"/>
</dbReference>
<dbReference type="AlphaFoldDB" id="A0A8D9G589"/>
<dbReference type="EMBL" id="LS974622">
    <property type="protein sequence ID" value="CAG7868501.1"/>
    <property type="molecule type" value="Genomic_DNA"/>
</dbReference>
<protein>
    <submittedName>
        <fullName evidence="1">Uncharacterized protein</fullName>
    </submittedName>
</protein>
<reference evidence="1 2" key="1">
    <citation type="submission" date="2021-07" db="EMBL/GenBank/DDBJ databases">
        <authorList>
            <consortium name="Genoscope - CEA"/>
            <person name="William W."/>
        </authorList>
    </citation>
    <scope>NUCLEOTIDE SEQUENCE [LARGE SCALE GENOMIC DNA]</scope>
</reference>
<dbReference type="Gramene" id="A06p07410.2_BraZ1">
    <property type="protein sequence ID" value="A06p07410.2_BraZ1.CDS.1"/>
    <property type="gene ID" value="A06g07410.2_BraZ1"/>
</dbReference>
<proteinExistence type="predicted"/>
<gene>
    <name evidence="1" type="ORF">BRAPAZ1V2_A06P07410.2</name>
</gene>
<accession>A0A8D9G589</accession>
<evidence type="ECO:0000313" key="2">
    <source>
        <dbReference type="Proteomes" id="UP000694005"/>
    </source>
</evidence>
<organism evidence="1 2">
    <name type="scientific">Brassica campestris</name>
    <name type="common">Field mustard</name>
    <dbReference type="NCBI Taxonomy" id="3711"/>
    <lineage>
        <taxon>Eukaryota</taxon>
        <taxon>Viridiplantae</taxon>
        <taxon>Streptophyta</taxon>
        <taxon>Embryophyta</taxon>
        <taxon>Tracheophyta</taxon>
        <taxon>Spermatophyta</taxon>
        <taxon>Magnoliopsida</taxon>
        <taxon>eudicotyledons</taxon>
        <taxon>Gunneridae</taxon>
        <taxon>Pentapetalae</taxon>
        <taxon>rosids</taxon>
        <taxon>malvids</taxon>
        <taxon>Brassicales</taxon>
        <taxon>Brassicaceae</taxon>
        <taxon>Brassiceae</taxon>
        <taxon>Brassica</taxon>
    </lineage>
</organism>
<sequence length="113" mass="13107">MGGIPLMILLMEMTMAGERRVTDGKAQSVMVEEAQIQKLKNGWRMKRTREPIGLVLTGEQEEKSIEKDHQVIRRRATMHMIGWFMQISRIWNDGNMGMKEVQLKIFTRGVKGF</sequence>